<dbReference type="NCBIfam" id="NF006091">
    <property type="entry name" value="PRK08243.1"/>
    <property type="match status" value="1"/>
</dbReference>
<reference evidence="5" key="1">
    <citation type="submission" date="2023-07" db="EMBL/GenBank/DDBJ databases">
        <title>30 novel species of actinomycetes from the DSMZ collection.</title>
        <authorList>
            <person name="Nouioui I."/>
        </authorList>
    </citation>
    <scope>NUCLEOTIDE SEQUENCE [LARGE SCALE GENOMIC DNA]</scope>
    <source>
        <strain evidence="5">DSM 44938</strain>
    </source>
</reference>
<keyword evidence="2" id="KW-0520">NAD</keyword>
<keyword evidence="1 4" id="KW-0560">Oxidoreductase</keyword>
<feature type="domain" description="FAD-binding" evidence="3">
    <location>
        <begin position="5"/>
        <end position="338"/>
    </location>
</feature>
<dbReference type="SUPFAM" id="SSF51905">
    <property type="entry name" value="FAD/NAD(P)-binding domain"/>
    <property type="match status" value="1"/>
</dbReference>
<dbReference type="PANTHER" id="PTHR43476">
    <property type="entry name" value="3-(3-HYDROXY-PHENYL)PROPIONATE/3-HYDROXYCINNAMIC ACID HYDROXYLASE"/>
    <property type="match status" value="1"/>
</dbReference>
<accession>A0ABU2MKJ7</accession>
<evidence type="ECO:0000313" key="5">
    <source>
        <dbReference type="Proteomes" id="UP001183246"/>
    </source>
</evidence>
<name>A0ABU2MKJ7_9ACTN</name>
<gene>
    <name evidence="4" type="ORF">RM590_05030</name>
</gene>
<dbReference type="Pfam" id="PF01494">
    <property type="entry name" value="FAD_binding_3"/>
    <property type="match status" value="1"/>
</dbReference>
<dbReference type="InterPro" id="IPR002938">
    <property type="entry name" value="FAD-bd"/>
</dbReference>
<sequence length="399" mass="43840">MRRLRTQVAIIGAGPAGLVLADLLHRAGVDFLVVERRSREHVETRPRAGLLEHRVVETLRRHGLAGRLLAEGVRHGWCDFRCLGRSVRVDYGALSGGLRHWVYPQQLLVRDLIAQLERAGRAPLFGTAVRALSEVTGPRPRVLCDGLEIACDHVIGADGFRGVSRAALPPGHRVLHRRYPYDWLTVQAEVDRPVAGVVYAVSPDGFAGMMPRTSRLARFYLQCAPGDTPERWPAGRVREQLAARLGEELPRIGDLLEVRVLRMRGSVTEPPRHGRLLLAGDAAHLLTPSGAKGMNLAIADAVDLADALVRHHRDGDDAALDGYARRRLAEVWRVQEFSDRLLRLLHLPADAGDDPRFALRLRLAAFQRLAEPGPHATAFAHAYVGSGAEGTEGGAAWRC</sequence>
<dbReference type="Gene3D" id="3.30.9.10">
    <property type="entry name" value="D-Amino Acid Oxidase, subunit A, domain 2"/>
    <property type="match status" value="1"/>
</dbReference>
<evidence type="ECO:0000259" key="3">
    <source>
        <dbReference type="Pfam" id="PF01494"/>
    </source>
</evidence>
<dbReference type="PRINTS" id="PR00420">
    <property type="entry name" value="RNGMNOXGNASE"/>
</dbReference>
<dbReference type="Proteomes" id="UP001183246">
    <property type="component" value="Unassembled WGS sequence"/>
</dbReference>
<dbReference type="Gene3D" id="3.50.50.60">
    <property type="entry name" value="FAD/NAD(P)-binding domain"/>
    <property type="match status" value="1"/>
</dbReference>
<dbReference type="InterPro" id="IPR050631">
    <property type="entry name" value="PheA/TfdB_FAD_monoxygenase"/>
</dbReference>
<evidence type="ECO:0000256" key="2">
    <source>
        <dbReference type="ARBA" id="ARBA00023027"/>
    </source>
</evidence>
<dbReference type="SUPFAM" id="SSF54373">
    <property type="entry name" value="FAD-linked reductases, C-terminal domain"/>
    <property type="match status" value="1"/>
</dbReference>
<dbReference type="RefSeq" id="WP_311703133.1">
    <property type="nucleotide sequence ID" value="NZ_JAVREL010000002.1"/>
</dbReference>
<dbReference type="EC" id="1.14.13.2" evidence="4"/>
<dbReference type="PANTHER" id="PTHR43476:SF4">
    <property type="entry name" value="BLR0106 PROTEIN"/>
    <property type="match status" value="1"/>
</dbReference>
<dbReference type="GO" id="GO:0018659">
    <property type="term" value="F:4-hydroxybenzoate 3-monooxygenase activity"/>
    <property type="evidence" value="ECO:0007669"/>
    <property type="project" value="UniProtKB-EC"/>
</dbReference>
<evidence type="ECO:0000256" key="1">
    <source>
        <dbReference type="ARBA" id="ARBA00023002"/>
    </source>
</evidence>
<dbReference type="EMBL" id="JAVREL010000002">
    <property type="protein sequence ID" value="MDT0342001.1"/>
    <property type="molecule type" value="Genomic_DNA"/>
</dbReference>
<comment type="caution">
    <text evidence="4">The sequence shown here is derived from an EMBL/GenBank/DDBJ whole genome shotgun (WGS) entry which is preliminary data.</text>
</comment>
<evidence type="ECO:0000313" key="4">
    <source>
        <dbReference type="EMBL" id="MDT0342001.1"/>
    </source>
</evidence>
<protein>
    <submittedName>
        <fullName evidence="4">4-hydroxybenzoate 3-monooxygenase</fullName>
        <ecNumber evidence="4">1.14.13.2</ecNumber>
    </submittedName>
</protein>
<keyword evidence="5" id="KW-1185">Reference proteome</keyword>
<organism evidence="4 5">
    <name type="scientific">Streptomyces litchfieldiae</name>
    <dbReference type="NCBI Taxonomy" id="3075543"/>
    <lineage>
        <taxon>Bacteria</taxon>
        <taxon>Bacillati</taxon>
        <taxon>Actinomycetota</taxon>
        <taxon>Actinomycetes</taxon>
        <taxon>Kitasatosporales</taxon>
        <taxon>Streptomycetaceae</taxon>
        <taxon>Streptomyces</taxon>
    </lineage>
</organism>
<dbReference type="InterPro" id="IPR036188">
    <property type="entry name" value="FAD/NAD-bd_sf"/>
</dbReference>
<proteinExistence type="predicted"/>